<keyword evidence="4" id="KW-0238">DNA-binding</keyword>
<proteinExistence type="predicted"/>
<feature type="region of interest" description="Disordered" evidence="8">
    <location>
        <begin position="717"/>
        <end position="737"/>
    </location>
</feature>
<evidence type="ECO:0000256" key="2">
    <source>
        <dbReference type="ARBA" id="ARBA00022737"/>
    </source>
</evidence>
<feature type="domain" description="Myb-like" evidence="9">
    <location>
        <begin position="120"/>
        <end position="170"/>
    </location>
</feature>
<dbReference type="InterPro" id="IPR001680">
    <property type="entry name" value="WD40_rpt"/>
</dbReference>
<name>A0A1V9Z7T1_9STRA</name>
<keyword evidence="14" id="KW-1185">Reference proteome</keyword>
<organism evidence="13 14">
    <name type="scientific">Thraustotheca clavata</name>
    <dbReference type="NCBI Taxonomy" id="74557"/>
    <lineage>
        <taxon>Eukaryota</taxon>
        <taxon>Sar</taxon>
        <taxon>Stramenopiles</taxon>
        <taxon>Oomycota</taxon>
        <taxon>Saprolegniomycetes</taxon>
        <taxon>Saprolegniales</taxon>
        <taxon>Achlyaceae</taxon>
        <taxon>Thraustotheca</taxon>
    </lineage>
</organism>
<evidence type="ECO:0000256" key="8">
    <source>
        <dbReference type="SAM" id="MobiDB-lite"/>
    </source>
</evidence>
<dbReference type="SUPFAM" id="SSF46689">
    <property type="entry name" value="Homeodomain-like"/>
    <property type="match status" value="1"/>
</dbReference>
<dbReference type="NCBIfam" id="TIGR01557">
    <property type="entry name" value="myb_SHAQKYF"/>
    <property type="match status" value="1"/>
</dbReference>
<feature type="domain" description="HTH myb-type" evidence="11">
    <location>
        <begin position="122"/>
        <end position="174"/>
    </location>
</feature>
<dbReference type="PROSITE" id="PS50294">
    <property type="entry name" value="WD_REPEATS_REGION"/>
    <property type="match status" value="1"/>
</dbReference>
<protein>
    <recommendedName>
        <fullName evidence="15">WD domain-containing protein</fullName>
    </recommendedName>
</protein>
<dbReference type="PROSITE" id="PS50090">
    <property type="entry name" value="MYB_LIKE"/>
    <property type="match status" value="1"/>
</dbReference>
<sequence>MCRRNGIKRWPHRQVRSLSRAIDSIMSAMSTATPKEKLELEHMVLDLQKKRQTVIDFPNKQLNGASVLPVKSSHSTSDDTPRASPQPRVRSKPTPLDSVPTMVPIKAEPFLKPDHDDDSPSTKRGGRWLAEEHQLFLEGLRTYGKNWKKVAQVVPTRSTVQIRTHAQKFFKRMSQERAQPPSPTHLKQDHIFIAPDAEGSAWFAPLLIYQVMNLLTLLHEREQHRRHIRSYSLRDFSTDWPVLRSVEPLDPQRLIQGHGALVRRLVCDAVLQTHDGCVNRLCWNQQGTILASGSDDTRVVLWDYQRRKPRHVITTGHSMNIFGVAFVPGTNDHIVASAGMDCEVRLHYAPFRLDGSKFLASHRGRVKDLATSPMVPHVFWSAGEDGVVRQFDVRALDDPRNDINARNVLIDLGKASSTSTRRLRAMGMSMHPLDSTKMAIACGDHYIRLFDRRMLRLGRVPTSNTADAATTTIPVQLFSPPHMHLNSDIEAITRYHYKEAHGTSVQFNNDGSQLLTNYHNDHIYLFDIAAGNATPLEAPWQHGMYMDEGVLSYVDDVNEELFDHAEKCMETMKYSMALSALHSIRPDSWSNDEIVLRLWTMLASVYVERSWCGDSFLALQYCLRCFERLGNNKPSAHLRLIYVKALSLSGRQRACRAEALALMRDAPELIPELRTYSLKRQRPSLDISELYSESSDEEDDYYESMDDDEPSIEFNAVEEASDSSSSYSSSNSQAPSENAYEHAELTWTTVDHGYIDSDLVNMHVLRRYIGYCNLHTDIKEAKFFGEEDGHIVAGSDDGYAYIWEKSTGQLVNALHADEDIVNCVQCHPTEPVLATSGIESVVRLWSPLAEVDVSPMEDHLEKLVCDNQRQMTNDGEMHAARRNAYHITHLRDPELLRMLLQSRGMDEGITPIPPCTQS</sequence>
<dbReference type="SUPFAM" id="SSF50978">
    <property type="entry name" value="WD40 repeat-like"/>
    <property type="match status" value="1"/>
</dbReference>
<dbReference type="Gene3D" id="2.130.10.10">
    <property type="entry name" value="YVTN repeat-like/Quinoprotein amine dehydrogenase"/>
    <property type="match status" value="2"/>
</dbReference>
<dbReference type="InterPro" id="IPR003035">
    <property type="entry name" value="RWP-RK_dom"/>
</dbReference>
<dbReference type="PROSITE" id="PS51294">
    <property type="entry name" value="HTH_MYB"/>
    <property type="match status" value="1"/>
</dbReference>
<dbReference type="PROSITE" id="PS51293">
    <property type="entry name" value="SANT"/>
    <property type="match status" value="1"/>
</dbReference>
<dbReference type="GO" id="GO:0005737">
    <property type="term" value="C:cytoplasm"/>
    <property type="evidence" value="ECO:0007669"/>
    <property type="project" value="TreeGrafter"/>
</dbReference>
<dbReference type="Proteomes" id="UP000243217">
    <property type="component" value="Unassembled WGS sequence"/>
</dbReference>
<dbReference type="InterPro" id="IPR015943">
    <property type="entry name" value="WD40/YVTN_repeat-like_dom_sf"/>
</dbReference>
<evidence type="ECO:0000259" key="9">
    <source>
        <dbReference type="PROSITE" id="PS50090"/>
    </source>
</evidence>
<dbReference type="InterPro" id="IPR001005">
    <property type="entry name" value="SANT/Myb"/>
</dbReference>
<dbReference type="InterPro" id="IPR017884">
    <property type="entry name" value="SANT_dom"/>
</dbReference>
<dbReference type="InterPro" id="IPR045151">
    <property type="entry name" value="DCAF8"/>
</dbReference>
<evidence type="ECO:0000259" key="10">
    <source>
        <dbReference type="PROSITE" id="PS51293"/>
    </source>
</evidence>
<dbReference type="InterPro" id="IPR006447">
    <property type="entry name" value="Myb_dom_plants"/>
</dbReference>
<feature type="repeat" description="WD" evidence="7">
    <location>
        <begin position="271"/>
        <end position="312"/>
    </location>
</feature>
<keyword evidence="6" id="KW-0539">Nucleus</keyword>
<evidence type="ECO:0000256" key="6">
    <source>
        <dbReference type="ARBA" id="ARBA00023242"/>
    </source>
</evidence>
<keyword evidence="5" id="KW-0804">Transcription</keyword>
<evidence type="ECO:0000256" key="3">
    <source>
        <dbReference type="ARBA" id="ARBA00023015"/>
    </source>
</evidence>
<dbReference type="InterPro" id="IPR017930">
    <property type="entry name" value="Myb_dom"/>
</dbReference>
<evidence type="ECO:0000256" key="5">
    <source>
        <dbReference type="ARBA" id="ARBA00023163"/>
    </source>
</evidence>
<dbReference type="Gene3D" id="1.10.10.60">
    <property type="entry name" value="Homeodomain-like"/>
    <property type="match status" value="1"/>
</dbReference>
<dbReference type="PROSITE" id="PS51519">
    <property type="entry name" value="RWP_RK"/>
    <property type="match status" value="1"/>
</dbReference>
<dbReference type="CDD" id="cd00167">
    <property type="entry name" value="SANT"/>
    <property type="match status" value="1"/>
</dbReference>
<dbReference type="Pfam" id="PF00400">
    <property type="entry name" value="WD40"/>
    <property type="match status" value="2"/>
</dbReference>
<evidence type="ECO:0000256" key="7">
    <source>
        <dbReference type="PROSITE-ProRule" id="PRU00221"/>
    </source>
</evidence>
<dbReference type="STRING" id="74557.A0A1V9Z7T1"/>
<dbReference type="EMBL" id="JNBS01002210">
    <property type="protein sequence ID" value="OQR94054.1"/>
    <property type="molecule type" value="Genomic_DNA"/>
</dbReference>
<accession>A0A1V9Z7T1</accession>
<evidence type="ECO:0000256" key="1">
    <source>
        <dbReference type="ARBA" id="ARBA00022574"/>
    </source>
</evidence>
<dbReference type="GO" id="GO:0080008">
    <property type="term" value="C:Cul4-RING E3 ubiquitin ligase complex"/>
    <property type="evidence" value="ECO:0007669"/>
    <property type="project" value="TreeGrafter"/>
</dbReference>
<dbReference type="SMART" id="SM00320">
    <property type="entry name" value="WD40"/>
    <property type="match status" value="7"/>
</dbReference>
<gene>
    <name evidence="13" type="ORF">THRCLA_08261</name>
</gene>
<evidence type="ECO:0000259" key="12">
    <source>
        <dbReference type="PROSITE" id="PS51519"/>
    </source>
</evidence>
<dbReference type="PANTHER" id="PTHR15574">
    <property type="entry name" value="WD REPEAT DOMAIN-CONTAINING FAMILY"/>
    <property type="match status" value="1"/>
</dbReference>
<keyword evidence="1 7" id="KW-0853">WD repeat</keyword>
<dbReference type="InterPro" id="IPR036322">
    <property type="entry name" value="WD40_repeat_dom_sf"/>
</dbReference>
<feature type="repeat" description="WD" evidence="7">
    <location>
        <begin position="814"/>
        <end position="846"/>
    </location>
</feature>
<dbReference type="PANTHER" id="PTHR15574:SF40">
    <property type="entry name" value="WD AND TETRATRICOPEPTIDE REPEATS PROTEIN 1"/>
    <property type="match status" value="1"/>
</dbReference>
<evidence type="ECO:0000256" key="4">
    <source>
        <dbReference type="ARBA" id="ARBA00023125"/>
    </source>
</evidence>
<dbReference type="AlphaFoldDB" id="A0A1V9Z7T1"/>
<dbReference type="InterPro" id="IPR009057">
    <property type="entry name" value="Homeodomain-like_sf"/>
</dbReference>
<dbReference type="PROSITE" id="PS50082">
    <property type="entry name" value="WD_REPEATS_2"/>
    <property type="match status" value="2"/>
</dbReference>
<evidence type="ECO:0000313" key="14">
    <source>
        <dbReference type="Proteomes" id="UP000243217"/>
    </source>
</evidence>
<dbReference type="OrthoDB" id="4869960at2759"/>
<feature type="domain" description="SANT" evidence="10">
    <location>
        <begin position="123"/>
        <end position="174"/>
    </location>
</feature>
<keyword evidence="2" id="KW-0677">Repeat</keyword>
<feature type="compositionally biased region" description="Basic and acidic residues" evidence="8">
    <location>
        <begin position="109"/>
        <end position="121"/>
    </location>
</feature>
<comment type="caution">
    <text evidence="13">The sequence shown here is derived from an EMBL/GenBank/DDBJ whole genome shotgun (WGS) entry which is preliminary data.</text>
</comment>
<feature type="region of interest" description="Disordered" evidence="8">
    <location>
        <begin position="65"/>
        <end position="126"/>
    </location>
</feature>
<keyword evidence="3" id="KW-0805">Transcription regulation</keyword>
<feature type="domain" description="RWP-RK" evidence="12">
    <location>
        <begin position="1"/>
        <end position="39"/>
    </location>
</feature>
<evidence type="ECO:0000259" key="11">
    <source>
        <dbReference type="PROSITE" id="PS51294"/>
    </source>
</evidence>
<dbReference type="Pfam" id="PF00249">
    <property type="entry name" value="Myb_DNA-binding"/>
    <property type="match status" value="1"/>
</dbReference>
<evidence type="ECO:0008006" key="15">
    <source>
        <dbReference type="Google" id="ProtNLM"/>
    </source>
</evidence>
<dbReference type="SMART" id="SM00717">
    <property type="entry name" value="SANT"/>
    <property type="match status" value="1"/>
</dbReference>
<evidence type="ECO:0000313" key="13">
    <source>
        <dbReference type="EMBL" id="OQR94054.1"/>
    </source>
</evidence>
<dbReference type="GO" id="GO:0045717">
    <property type="term" value="P:negative regulation of fatty acid biosynthetic process"/>
    <property type="evidence" value="ECO:0007669"/>
    <property type="project" value="TreeGrafter"/>
</dbReference>
<reference evidence="13 14" key="1">
    <citation type="journal article" date="2014" name="Genome Biol. Evol.">
        <title>The secreted proteins of Achlya hypogyna and Thraustotheca clavata identify the ancestral oomycete secretome and reveal gene acquisitions by horizontal gene transfer.</title>
        <authorList>
            <person name="Misner I."/>
            <person name="Blouin N."/>
            <person name="Leonard G."/>
            <person name="Richards T.A."/>
            <person name="Lane C.E."/>
        </authorList>
    </citation>
    <scope>NUCLEOTIDE SEQUENCE [LARGE SCALE GENOMIC DNA]</scope>
    <source>
        <strain evidence="13 14">ATCC 34112</strain>
    </source>
</reference>
<dbReference type="GO" id="GO:0003677">
    <property type="term" value="F:DNA binding"/>
    <property type="evidence" value="ECO:0007669"/>
    <property type="project" value="UniProtKB-KW"/>
</dbReference>